<protein>
    <submittedName>
        <fullName evidence="1">Uncharacterized protein</fullName>
    </submittedName>
</protein>
<keyword evidence="2" id="KW-1185">Reference proteome</keyword>
<organism evidence="1 2">
    <name type="scientific">Mediterranea massiliensis</name>
    <dbReference type="NCBI Taxonomy" id="1841865"/>
    <lineage>
        <taxon>Bacteria</taxon>
        <taxon>Pseudomonadati</taxon>
        <taxon>Bacteroidota</taxon>
        <taxon>Bacteroidia</taxon>
        <taxon>Bacteroidales</taxon>
        <taxon>Bacteroidaceae</taxon>
        <taxon>Mediterranea</taxon>
    </lineage>
</organism>
<gene>
    <name evidence="1" type="ORF">H7U35_05445</name>
</gene>
<evidence type="ECO:0000313" key="1">
    <source>
        <dbReference type="EMBL" id="MBM6734662.1"/>
    </source>
</evidence>
<evidence type="ECO:0000313" key="2">
    <source>
        <dbReference type="Proteomes" id="UP000766986"/>
    </source>
</evidence>
<dbReference type="Proteomes" id="UP000766986">
    <property type="component" value="Unassembled WGS sequence"/>
</dbReference>
<reference evidence="1 2" key="1">
    <citation type="journal article" date="2021" name="Sci. Rep.">
        <title>The distribution of antibiotic resistance genes in chicken gut microbiota commensals.</title>
        <authorList>
            <person name="Juricova H."/>
            <person name="Matiasovicova J."/>
            <person name="Kubasova T."/>
            <person name="Cejkova D."/>
            <person name="Rychlik I."/>
        </authorList>
    </citation>
    <scope>NUCLEOTIDE SEQUENCE [LARGE SCALE GENOMIC DNA]</scope>
    <source>
        <strain evidence="1 2">An772</strain>
    </source>
</reference>
<proteinExistence type="predicted"/>
<sequence>MEKSASLRLKMFQTADNQHRIVIRFRPACIVGYHWLRFAAGLVPQNNHQTSYNLPGKTKGNDCAEYQHCTEQVEGKLEKAHKSDGGLRTSADFSYLCHANQH</sequence>
<dbReference type="EMBL" id="JACLYZ010000008">
    <property type="protein sequence ID" value="MBM6734662.1"/>
    <property type="molecule type" value="Genomic_DNA"/>
</dbReference>
<accession>A0ABS2DZ69</accession>
<comment type="caution">
    <text evidence="1">The sequence shown here is derived from an EMBL/GenBank/DDBJ whole genome shotgun (WGS) entry which is preliminary data.</text>
</comment>
<dbReference type="RefSeq" id="WP_205095020.1">
    <property type="nucleotide sequence ID" value="NZ_JACLYZ010000008.1"/>
</dbReference>
<name>A0ABS2DZ69_9BACT</name>